<dbReference type="InterPro" id="IPR006887">
    <property type="entry name" value="P4R3-like_central_dom"/>
</dbReference>
<proteinExistence type="predicted"/>
<dbReference type="eggNOG" id="KOG2175">
    <property type="taxonomic scope" value="Eukaryota"/>
</dbReference>
<dbReference type="GO" id="GO:0030289">
    <property type="term" value="C:protein phosphatase 4 complex"/>
    <property type="evidence" value="ECO:0007669"/>
    <property type="project" value="TreeGrafter"/>
</dbReference>
<feature type="domain" description="Serine/threonine-protein phosphatase 4 regulatory subunit 3-like central" evidence="4">
    <location>
        <begin position="382"/>
        <end position="455"/>
    </location>
</feature>
<feature type="compositionally biased region" description="Acidic residues" evidence="3">
    <location>
        <begin position="521"/>
        <end position="533"/>
    </location>
</feature>
<comment type="subcellular location">
    <subcellularLocation>
        <location evidence="1">Nucleus</location>
    </subcellularLocation>
</comment>
<feature type="domain" description="Serine/threonine-protein phosphatase 4 regulatory subunit 3-like central" evidence="4">
    <location>
        <begin position="1"/>
        <end position="337"/>
    </location>
</feature>
<dbReference type="GO" id="GO:0006974">
    <property type="term" value="P:DNA damage response"/>
    <property type="evidence" value="ECO:0007669"/>
    <property type="project" value="TreeGrafter"/>
</dbReference>
<dbReference type="STRING" id="578462.A0A0L0S642"/>
<dbReference type="GO" id="GO:0072542">
    <property type="term" value="F:protein phosphatase activator activity"/>
    <property type="evidence" value="ECO:0007669"/>
    <property type="project" value="TreeGrafter"/>
</dbReference>
<evidence type="ECO:0000313" key="6">
    <source>
        <dbReference type="Proteomes" id="UP000054350"/>
    </source>
</evidence>
<dbReference type="VEuPathDB" id="FungiDB:AMAG_04854"/>
<dbReference type="Proteomes" id="UP000054350">
    <property type="component" value="Unassembled WGS sequence"/>
</dbReference>
<organism evidence="5 6">
    <name type="scientific">Allomyces macrogynus (strain ATCC 38327)</name>
    <name type="common">Allomyces javanicus var. macrogynus</name>
    <dbReference type="NCBI Taxonomy" id="578462"/>
    <lineage>
        <taxon>Eukaryota</taxon>
        <taxon>Fungi</taxon>
        <taxon>Fungi incertae sedis</taxon>
        <taxon>Blastocladiomycota</taxon>
        <taxon>Blastocladiomycetes</taxon>
        <taxon>Blastocladiales</taxon>
        <taxon>Blastocladiaceae</taxon>
        <taxon>Allomyces</taxon>
    </lineage>
</organism>
<dbReference type="GO" id="GO:0005654">
    <property type="term" value="C:nucleoplasm"/>
    <property type="evidence" value="ECO:0007669"/>
    <property type="project" value="TreeGrafter"/>
</dbReference>
<reference evidence="6" key="2">
    <citation type="submission" date="2009-11" db="EMBL/GenBank/DDBJ databases">
        <title>The Genome Sequence of Allomyces macrogynus strain ATCC 38327.</title>
        <authorList>
            <consortium name="The Broad Institute Genome Sequencing Platform"/>
            <person name="Russ C."/>
            <person name="Cuomo C."/>
            <person name="Shea T."/>
            <person name="Young S.K."/>
            <person name="Zeng Q."/>
            <person name="Koehrsen M."/>
            <person name="Haas B."/>
            <person name="Borodovsky M."/>
            <person name="Guigo R."/>
            <person name="Alvarado L."/>
            <person name="Berlin A."/>
            <person name="Borenstein D."/>
            <person name="Chen Z."/>
            <person name="Engels R."/>
            <person name="Freedman E."/>
            <person name="Gellesch M."/>
            <person name="Goldberg J."/>
            <person name="Griggs A."/>
            <person name="Gujja S."/>
            <person name="Heiman D."/>
            <person name="Hepburn T."/>
            <person name="Howarth C."/>
            <person name="Jen D."/>
            <person name="Larson L."/>
            <person name="Lewis B."/>
            <person name="Mehta T."/>
            <person name="Park D."/>
            <person name="Pearson M."/>
            <person name="Roberts A."/>
            <person name="Saif S."/>
            <person name="Shenoy N."/>
            <person name="Sisk P."/>
            <person name="Stolte C."/>
            <person name="Sykes S."/>
            <person name="Walk T."/>
            <person name="White J."/>
            <person name="Yandava C."/>
            <person name="Burger G."/>
            <person name="Gray M.W."/>
            <person name="Holland P.W.H."/>
            <person name="King N."/>
            <person name="Lang F.B.F."/>
            <person name="Roger A.J."/>
            <person name="Ruiz-Trillo I."/>
            <person name="Lander E."/>
            <person name="Nusbaum C."/>
        </authorList>
    </citation>
    <scope>NUCLEOTIDE SEQUENCE [LARGE SCALE GENOMIC DNA]</scope>
    <source>
        <strain evidence="6">ATCC 38327</strain>
    </source>
</reference>
<name>A0A0L0S642_ALLM3</name>
<sequence>MLEYDPTVHDLHGAFRSFMGQEARFVPVISCLPAEFAHKVKQVYRLQYLRDVALARYLDDPVFNIFTDVARRLNADLVRHLAQSQPFVDEMVQIFSAGHVAASSDALPPPAAADGADIVERRRRAALFLKDLAGIIKQCALVQPTEVYATLFNKGLHRILRFGLVDAVAETRQATAEFVTAALDVDRKLVQAMCLSVYRQQGTCLVHVLVQRLLDEPEEGLLQQLAETLKVLVEPESLPPLAGMMVGEAGATLRPNITPEYEAFQGMFYDVVATHVLAPLRVAVTAGKLRRRSAAGDTTVPVLTLPAHHVERVLQILELLHLMIRTNAPRFKNLLFQPAQRVAVLAAAATPMTPRLPTPFASQTPGDPGGDGRVRRPLDLAAVLQHLLLSSHKQLQLAALRIVRSMVTQADEEYARFLVTNQMLHGVVYVLLLTNGKYNLLNSAALELLDVVAAHGTNDPSASAGGAAGALVIEHGASAPASTPHLRMLARHVARLHRYWPHLAYASMILDRLVPPRTGDDDTLEDDDDDDRAAEESVWGIRPRVPAAPATGATDGMDVDTTPQASASTMRKPDHVMDERGMTPTPAVAGGNKRAAPPLVKYGEDDEDDENELGFVRAGKPRGILRARASAAATPTRASGQFAPSTASPLAPKRKLLFKARKPDSPAPPSEAAVAAAVAEATSSSGSRSPAPEGGEQAEFGVEGPKQPTEAVPGPTGSKKIKLMVDAEGGVK</sequence>
<dbReference type="PANTHER" id="PTHR23318">
    <property type="entry name" value="ATP SYNTHASE GAMMA-RELATED"/>
    <property type="match status" value="1"/>
</dbReference>
<feature type="compositionally biased region" description="Low complexity" evidence="3">
    <location>
        <begin position="670"/>
        <end position="685"/>
    </location>
</feature>
<protein>
    <recommendedName>
        <fullName evidence="4">Serine/threonine-protein phosphatase 4 regulatory subunit 3-like central domain-containing protein</fullName>
    </recommendedName>
</protein>
<feature type="compositionally biased region" description="Basic and acidic residues" evidence="3">
    <location>
        <begin position="723"/>
        <end position="732"/>
    </location>
</feature>
<evidence type="ECO:0000256" key="3">
    <source>
        <dbReference type="SAM" id="MobiDB-lite"/>
    </source>
</evidence>
<reference evidence="5 6" key="1">
    <citation type="submission" date="2009-11" db="EMBL/GenBank/DDBJ databases">
        <title>Annotation of Allomyces macrogynus ATCC 38327.</title>
        <authorList>
            <consortium name="The Broad Institute Genome Sequencing Platform"/>
            <person name="Russ C."/>
            <person name="Cuomo C."/>
            <person name="Burger G."/>
            <person name="Gray M.W."/>
            <person name="Holland P.W.H."/>
            <person name="King N."/>
            <person name="Lang F.B.F."/>
            <person name="Roger A.J."/>
            <person name="Ruiz-Trillo I."/>
            <person name="Young S.K."/>
            <person name="Zeng Q."/>
            <person name="Gargeya S."/>
            <person name="Fitzgerald M."/>
            <person name="Haas B."/>
            <person name="Abouelleil A."/>
            <person name="Alvarado L."/>
            <person name="Arachchi H.M."/>
            <person name="Berlin A."/>
            <person name="Chapman S.B."/>
            <person name="Gearin G."/>
            <person name="Goldberg J."/>
            <person name="Griggs A."/>
            <person name="Gujja S."/>
            <person name="Hansen M."/>
            <person name="Heiman D."/>
            <person name="Howarth C."/>
            <person name="Larimer J."/>
            <person name="Lui A."/>
            <person name="MacDonald P.J.P."/>
            <person name="McCowen C."/>
            <person name="Montmayeur A."/>
            <person name="Murphy C."/>
            <person name="Neiman D."/>
            <person name="Pearson M."/>
            <person name="Priest M."/>
            <person name="Roberts A."/>
            <person name="Saif S."/>
            <person name="Shea T."/>
            <person name="Sisk P."/>
            <person name="Stolte C."/>
            <person name="Sykes S."/>
            <person name="Wortman J."/>
            <person name="Nusbaum C."/>
            <person name="Birren B."/>
        </authorList>
    </citation>
    <scope>NUCLEOTIDE SEQUENCE [LARGE SCALE GENOMIC DNA]</scope>
    <source>
        <strain evidence="5 6">ATCC 38327</strain>
    </source>
</reference>
<dbReference type="AlphaFoldDB" id="A0A0L0S642"/>
<evidence type="ECO:0000256" key="2">
    <source>
        <dbReference type="ARBA" id="ARBA00023242"/>
    </source>
</evidence>
<dbReference type="OrthoDB" id="27483at2759"/>
<evidence type="ECO:0000259" key="4">
    <source>
        <dbReference type="Pfam" id="PF04802"/>
    </source>
</evidence>
<feature type="region of interest" description="Disordered" evidence="3">
    <location>
        <begin position="519"/>
        <end position="610"/>
    </location>
</feature>
<evidence type="ECO:0000256" key="1">
    <source>
        <dbReference type="ARBA" id="ARBA00004123"/>
    </source>
</evidence>
<feature type="compositionally biased region" description="Basic and acidic residues" evidence="3">
    <location>
        <begin position="571"/>
        <end position="581"/>
    </location>
</feature>
<evidence type="ECO:0000313" key="5">
    <source>
        <dbReference type="EMBL" id="KNE58028.1"/>
    </source>
</evidence>
<dbReference type="EMBL" id="GG745332">
    <property type="protein sequence ID" value="KNE58028.1"/>
    <property type="molecule type" value="Genomic_DNA"/>
</dbReference>
<dbReference type="Pfam" id="PF04802">
    <property type="entry name" value="PP4R3"/>
    <property type="match status" value="2"/>
</dbReference>
<accession>A0A0L0S642</accession>
<feature type="region of interest" description="Disordered" evidence="3">
    <location>
        <begin position="628"/>
        <end position="732"/>
    </location>
</feature>
<dbReference type="InterPro" id="IPR051137">
    <property type="entry name" value="PP4R3-like"/>
</dbReference>
<keyword evidence="2" id="KW-0539">Nucleus</keyword>
<feature type="compositionally biased region" description="Low complexity" evidence="3">
    <location>
        <begin position="628"/>
        <end position="639"/>
    </location>
</feature>
<keyword evidence="6" id="KW-1185">Reference proteome</keyword>
<gene>
    <name evidence="5" type="ORF">AMAG_04854</name>
</gene>
<dbReference type="PANTHER" id="PTHR23318:SF0">
    <property type="entry name" value="SERINE_THREONINE-PROTEIN PHOSPHATASE 4 REGULATORY SUBUNIT 3"/>
    <property type="match status" value="1"/>
</dbReference>